<name>A0A8S5UYP6_9VIRU</name>
<organism evidence="1">
    <name type="scientific">Phage sp. ctKtV17</name>
    <dbReference type="NCBI Taxonomy" id="2825792"/>
    <lineage>
        <taxon>Viruses</taxon>
    </lineage>
</organism>
<reference evidence="1" key="1">
    <citation type="journal article" date="2021" name="Proc. Natl. Acad. Sci. U.S.A.">
        <title>A Catalog of Tens of Thousands of Viruses from Human Metagenomes Reveals Hidden Associations with Chronic Diseases.</title>
        <authorList>
            <person name="Tisza M.J."/>
            <person name="Buck C.B."/>
        </authorList>
    </citation>
    <scope>NUCLEOTIDE SEQUENCE</scope>
    <source>
        <strain evidence="1">CtKtV17</strain>
    </source>
</reference>
<sequence length="82" mass="8783">MAFAAILSSSPLLHANGKPANATISLYRKAFRTYATNPRPAFVVTGTYHSGERTERNGECRVGFSAAISPLLHAYGKIDSSP</sequence>
<accession>A0A8S5UYP6</accession>
<evidence type="ECO:0000313" key="1">
    <source>
        <dbReference type="EMBL" id="DAF99470.1"/>
    </source>
</evidence>
<protein>
    <submittedName>
        <fullName evidence="1">Uncharacterized protein</fullName>
    </submittedName>
</protein>
<proteinExistence type="predicted"/>
<dbReference type="EMBL" id="BK016166">
    <property type="protein sequence ID" value="DAF99470.1"/>
    <property type="molecule type" value="Genomic_DNA"/>
</dbReference>